<reference evidence="9" key="2">
    <citation type="submission" date="2015-06" db="UniProtKB">
        <authorList>
            <consortium name="EnsemblMetazoa"/>
        </authorList>
    </citation>
    <scope>IDENTIFICATION</scope>
</reference>
<evidence type="ECO:0000256" key="4">
    <source>
        <dbReference type="ARBA" id="ARBA00022753"/>
    </source>
</evidence>
<dbReference type="STRING" id="36166.T1H6P9"/>
<dbReference type="InterPro" id="IPR009851">
    <property type="entry name" value="Mod_r"/>
</dbReference>
<evidence type="ECO:0000313" key="9">
    <source>
        <dbReference type="EnsemblMetazoa" id="MESCA012382-PA"/>
    </source>
</evidence>
<protein>
    <recommendedName>
        <fullName evidence="8">VPS37 C-terminal domain-containing protein</fullName>
    </recommendedName>
</protein>
<dbReference type="HOGENOM" id="CLU_067118_2_1_1"/>
<dbReference type="AlphaFoldDB" id="T1H6P9"/>
<sequence>SQKVYLLSENRNKAEENIAKEPHLIEYRGKINDLLEEGKTLCSSIQEKVNLVKEKSGTSNPETALALLQAAAAEMEEESDKIADQFNEKEIPVEEFLEKFLETRKTMHLRKFKAEKMSELMILDNQIQTSYNPAILPATMPPYPTGGGGVPYPTGPTMPM</sequence>
<evidence type="ECO:0000256" key="3">
    <source>
        <dbReference type="ARBA" id="ARBA00022448"/>
    </source>
</evidence>
<dbReference type="PROSITE" id="PS51314">
    <property type="entry name" value="VPS37_C"/>
    <property type="match status" value="1"/>
</dbReference>
<feature type="domain" description="VPS37 C-terminal" evidence="8">
    <location>
        <begin position="42"/>
        <end position="131"/>
    </location>
</feature>
<keyword evidence="5 7" id="KW-0653">Protein transport</keyword>
<dbReference type="Pfam" id="PF07200">
    <property type="entry name" value="Mod_r"/>
    <property type="match status" value="1"/>
</dbReference>
<comment type="function">
    <text evidence="6">Component of the ESCRT-I complex, a regulator of vesicular trafficking process. Required for the sorting of endocytic ubiquitinated cargos into multivesicular bodies. May be involved in cell growth and differentiation.</text>
</comment>
<dbReference type="GO" id="GO:0043162">
    <property type="term" value="P:ubiquitin-dependent protein catabolic process via the multivesicular body sorting pathway"/>
    <property type="evidence" value="ECO:0007669"/>
    <property type="project" value="TreeGrafter"/>
</dbReference>
<comment type="similarity">
    <text evidence="2">Belongs to the VPS37 family.</text>
</comment>
<evidence type="ECO:0000259" key="8">
    <source>
        <dbReference type="PROSITE" id="PS51314"/>
    </source>
</evidence>
<evidence type="ECO:0000256" key="5">
    <source>
        <dbReference type="ARBA" id="ARBA00022927"/>
    </source>
</evidence>
<evidence type="ECO:0000256" key="7">
    <source>
        <dbReference type="PROSITE-ProRule" id="PRU00646"/>
    </source>
</evidence>
<evidence type="ECO:0000256" key="2">
    <source>
        <dbReference type="ARBA" id="ARBA00007617"/>
    </source>
</evidence>
<dbReference type="Gene3D" id="1.10.287.660">
    <property type="entry name" value="Helix hairpin bin"/>
    <property type="match status" value="1"/>
</dbReference>
<comment type="subcellular location">
    <subcellularLocation>
        <location evidence="1">Late endosome membrane</location>
        <topology evidence="1">Peripheral membrane protein</topology>
    </subcellularLocation>
</comment>
<evidence type="ECO:0000313" key="10">
    <source>
        <dbReference type="Proteomes" id="UP000015102"/>
    </source>
</evidence>
<dbReference type="GO" id="GO:0031902">
    <property type="term" value="C:late endosome membrane"/>
    <property type="evidence" value="ECO:0007669"/>
    <property type="project" value="UniProtKB-SubCell"/>
</dbReference>
<reference evidence="10" key="1">
    <citation type="submission" date="2013-02" db="EMBL/GenBank/DDBJ databases">
        <authorList>
            <person name="Hughes D."/>
        </authorList>
    </citation>
    <scope>NUCLEOTIDE SEQUENCE</scope>
    <source>
        <strain>Durham</strain>
        <strain evidence="10">NC isolate 2 -- Noor lab</strain>
    </source>
</reference>
<dbReference type="GO" id="GO:0006612">
    <property type="term" value="P:protein targeting to membrane"/>
    <property type="evidence" value="ECO:0007669"/>
    <property type="project" value="TreeGrafter"/>
</dbReference>
<dbReference type="GO" id="GO:0006623">
    <property type="term" value="P:protein targeting to vacuole"/>
    <property type="evidence" value="ECO:0007669"/>
    <property type="project" value="TreeGrafter"/>
</dbReference>
<dbReference type="Proteomes" id="UP000015102">
    <property type="component" value="Unassembled WGS sequence"/>
</dbReference>
<evidence type="ECO:0000256" key="1">
    <source>
        <dbReference type="ARBA" id="ARBA00004633"/>
    </source>
</evidence>
<dbReference type="PANTHER" id="PTHR13678">
    <property type="entry name" value="VACUOLAR PROTEIN SORTING-ASSOCIATED PROTEIN 37"/>
    <property type="match status" value="1"/>
</dbReference>
<accession>T1H6P9</accession>
<dbReference type="EnsemblMetazoa" id="MESCA012382-RA">
    <property type="protein sequence ID" value="MESCA012382-PA"/>
    <property type="gene ID" value="MESCA012382"/>
</dbReference>
<dbReference type="SUPFAM" id="SSF140111">
    <property type="entry name" value="Endosomal sorting complex assembly domain"/>
    <property type="match status" value="1"/>
</dbReference>
<name>T1H6P9_MEGSC</name>
<dbReference type="OMA" id="MSELMIL"/>
<dbReference type="PANTHER" id="PTHR13678:SF27">
    <property type="entry name" value="LD45836P"/>
    <property type="match status" value="1"/>
</dbReference>
<evidence type="ECO:0000256" key="6">
    <source>
        <dbReference type="ARBA" id="ARBA00025010"/>
    </source>
</evidence>
<proteinExistence type="inferred from homology"/>
<organism evidence="9 10">
    <name type="scientific">Megaselia scalaris</name>
    <name type="common">Humpbacked fly</name>
    <name type="synonym">Phora scalaris</name>
    <dbReference type="NCBI Taxonomy" id="36166"/>
    <lineage>
        <taxon>Eukaryota</taxon>
        <taxon>Metazoa</taxon>
        <taxon>Ecdysozoa</taxon>
        <taxon>Arthropoda</taxon>
        <taxon>Hexapoda</taxon>
        <taxon>Insecta</taxon>
        <taxon>Pterygota</taxon>
        <taxon>Neoptera</taxon>
        <taxon>Endopterygota</taxon>
        <taxon>Diptera</taxon>
        <taxon>Brachycera</taxon>
        <taxon>Muscomorpha</taxon>
        <taxon>Platypezoidea</taxon>
        <taxon>Phoridae</taxon>
        <taxon>Megaseliini</taxon>
        <taxon>Megaselia</taxon>
    </lineage>
</organism>
<dbReference type="InterPro" id="IPR029012">
    <property type="entry name" value="Helix_hairpin_bin_sf"/>
</dbReference>
<keyword evidence="3 7" id="KW-0813">Transport</keyword>
<dbReference type="InterPro" id="IPR037202">
    <property type="entry name" value="ESCRT_assembly_dom"/>
</dbReference>
<keyword evidence="10" id="KW-1185">Reference proteome</keyword>
<dbReference type="GO" id="GO:0000813">
    <property type="term" value="C:ESCRT I complex"/>
    <property type="evidence" value="ECO:0007669"/>
    <property type="project" value="TreeGrafter"/>
</dbReference>
<keyword evidence="4" id="KW-0967">Endosome</keyword>